<comment type="caution">
    <text evidence="10">The sequence shown here is derived from an EMBL/GenBank/DDBJ whole genome shotgun (WGS) entry which is preliminary data.</text>
</comment>
<name>A0AAD9XF08_9ROSI</name>
<keyword evidence="3 8" id="KW-0813">Transport</keyword>
<keyword evidence="4 8" id="KW-0812">Transmembrane</keyword>
<dbReference type="GO" id="GO:0009734">
    <property type="term" value="P:auxin-activated signaling pathway"/>
    <property type="evidence" value="ECO:0007669"/>
    <property type="project" value="UniProtKB-UniRule"/>
</dbReference>
<dbReference type="GO" id="GO:0009926">
    <property type="term" value="P:auxin polar transport"/>
    <property type="evidence" value="ECO:0007669"/>
    <property type="project" value="TreeGrafter"/>
</dbReference>
<dbReference type="NCBIfam" id="TIGR00946">
    <property type="entry name" value="2a69"/>
    <property type="match status" value="1"/>
</dbReference>
<dbReference type="PANTHER" id="PTHR31752:SF40">
    <property type="entry name" value="AUXIN EFFLUX CARRIER COMPONENT 8"/>
    <property type="match status" value="1"/>
</dbReference>
<dbReference type="Proteomes" id="UP001280121">
    <property type="component" value="Unassembled WGS sequence"/>
</dbReference>
<dbReference type="GO" id="GO:0005783">
    <property type="term" value="C:endoplasmic reticulum"/>
    <property type="evidence" value="ECO:0007669"/>
    <property type="project" value="TreeGrafter"/>
</dbReference>
<feature type="transmembrane region" description="Helical" evidence="8">
    <location>
        <begin position="48"/>
        <end position="69"/>
    </location>
</feature>
<accession>A0AAD9XF08</accession>
<sequence>MKLNYPFHNLTKQPNRAYKSSVTKNSYKKNRTNLSSNTSFSMISLADVYHVVAATVPLYVAMMLAYFSVKWWKLFTPDQCSGINKFVAKFSIPLLSFQVISNNNPYKMNLKLIYSDFLQKLLAFIVLAAITRFSSRGGLKWIITGISLSTLPNTLILGIPLLRAMYGDEAGMLIAQIVVLQSLIWYNLLLFLLELSAAKAASVTPQVEASGDLEGTQESQSKDGGGGGETHDAAERKVKTMSILLTVARKLMTNPNTHATLIGLIWSSIQFRWGIKLPAIIDKSILILSNGGLGMAMFSLGLFMASRPSIIACGTRLAVVAMVMKFVTGPALMAASSIAVGLRGKLFRVAVVQATLPQGIVPFVFAKEYNVHPDVLSTGVLFGLLIALPIAITYYFMLAL</sequence>
<dbReference type="GO" id="GO:0005886">
    <property type="term" value="C:plasma membrane"/>
    <property type="evidence" value="ECO:0007669"/>
    <property type="project" value="TreeGrafter"/>
</dbReference>
<dbReference type="GO" id="GO:0010329">
    <property type="term" value="F:auxin efflux transmembrane transporter activity"/>
    <property type="evidence" value="ECO:0007669"/>
    <property type="project" value="TreeGrafter"/>
</dbReference>
<dbReference type="EMBL" id="JANJYI010000003">
    <property type="protein sequence ID" value="KAK2657981.1"/>
    <property type="molecule type" value="Genomic_DNA"/>
</dbReference>
<evidence type="ECO:0000256" key="3">
    <source>
        <dbReference type="ARBA" id="ARBA00022448"/>
    </source>
</evidence>
<evidence type="ECO:0000256" key="8">
    <source>
        <dbReference type="RuleBase" id="RU362108"/>
    </source>
</evidence>
<proteinExistence type="inferred from homology"/>
<feature type="transmembrane region" description="Helical" evidence="8">
    <location>
        <begin position="346"/>
        <end position="366"/>
    </location>
</feature>
<dbReference type="InterPro" id="IPR004776">
    <property type="entry name" value="Mem_transp_PIN-like"/>
</dbReference>
<comment type="caution">
    <text evidence="8">Lacks conserved residue(s) required for the propagation of feature annotation.</text>
</comment>
<comment type="function">
    <text evidence="8">May act as a component of the auxin efflux carrier.</text>
</comment>
<dbReference type="Pfam" id="PF03547">
    <property type="entry name" value="Mem_trans"/>
    <property type="match status" value="1"/>
</dbReference>
<dbReference type="PANTHER" id="PTHR31752">
    <property type="entry name" value="AUXIN EFFLUX CARRIER COMPONENT 1B-RELATED"/>
    <property type="match status" value="1"/>
</dbReference>
<evidence type="ECO:0000313" key="11">
    <source>
        <dbReference type="Proteomes" id="UP001280121"/>
    </source>
</evidence>
<evidence type="ECO:0000256" key="2">
    <source>
        <dbReference type="ARBA" id="ARBA00009177"/>
    </source>
</evidence>
<reference evidence="10" key="1">
    <citation type="journal article" date="2023" name="Plant J.">
        <title>Genome sequences and population genomics provide insights into the demographic history, inbreeding, and mutation load of two 'living fossil' tree species of Dipteronia.</title>
        <authorList>
            <person name="Feng Y."/>
            <person name="Comes H.P."/>
            <person name="Chen J."/>
            <person name="Zhu S."/>
            <person name="Lu R."/>
            <person name="Zhang X."/>
            <person name="Li P."/>
            <person name="Qiu J."/>
            <person name="Olsen K.M."/>
            <person name="Qiu Y."/>
        </authorList>
    </citation>
    <scope>NUCLEOTIDE SEQUENCE</scope>
    <source>
        <strain evidence="10">KIB01</strain>
    </source>
</reference>
<evidence type="ECO:0000256" key="9">
    <source>
        <dbReference type="SAM" id="MobiDB-lite"/>
    </source>
</evidence>
<feature type="transmembrane region" description="Helical" evidence="8">
    <location>
        <begin position="285"/>
        <end position="305"/>
    </location>
</feature>
<dbReference type="InterPro" id="IPR014024">
    <property type="entry name" value="Auxin_eff_plant"/>
</dbReference>
<feature type="transmembrane region" description="Helical" evidence="8">
    <location>
        <begin position="117"/>
        <end position="135"/>
    </location>
</feature>
<evidence type="ECO:0000256" key="4">
    <source>
        <dbReference type="ARBA" id="ARBA00022692"/>
    </source>
</evidence>
<evidence type="ECO:0000313" key="10">
    <source>
        <dbReference type="EMBL" id="KAK2657981.1"/>
    </source>
</evidence>
<evidence type="ECO:0000256" key="6">
    <source>
        <dbReference type="ARBA" id="ARBA00023136"/>
    </source>
</evidence>
<evidence type="ECO:0000256" key="7">
    <source>
        <dbReference type="ARBA" id="ARBA00023294"/>
    </source>
</evidence>
<dbReference type="InterPro" id="IPR051107">
    <property type="entry name" value="Auxin_Efflux_Carrier"/>
</dbReference>
<keyword evidence="11" id="KW-1185">Reference proteome</keyword>
<feature type="region of interest" description="Disordered" evidence="9">
    <location>
        <begin position="209"/>
        <end position="232"/>
    </location>
</feature>
<protein>
    <recommendedName>
        <fullName evidence="8">Auxin efflux carrier component</fullName>
    </recommendedName>
</protein>
<keyword evidence="7 8" id="KW-0927">Auxin signaling pathway</keyword>
<feature type="transmembrane region" description="Helical" evidence="8">
    <location>
        <begin position="378"/>
        <end position="397"/>
    </location>
</feature>
<evidence type="ECO:0000256" key="1">
    <source>
        <dbReference type="ARBA" id="ARBA00004127"/>
    </source>
</evidence>
<keyword evidence="5 8" id="KW-1133">Transmembrane helix</keyword>
<feature type="transmembrane region" description="Helical" evidence="8">
    <location>
        <begin position="317"/>
        <end position="340"/>
    </location>
</feature>
<comment type="similarity">
    <text evidence="2 8">Belongs to the auxin efflux carrier (TC 2.A.69.1) family.</text>
</comment>
<dbReference type="AlphaFoldDB" id="A0AAD9XF08"/>
<comment type="subcellular location">
    <subcellularLocation>
        <location evidence="1">Endomembrane system</location>
        <topology evidence="1">Multi-pass membrane protein</topology>
    </subcellularLocation>
    <subcellularLocation>
        <location evidence="8">Membrane</location>
        <topology evidence="8">Multi-pass membrane protein</topology>
    </subcellularLocation>
</comment>
<evidence type="ECO:0000256" key="5">
    <source>
        <dbReference type="ARBA" id="ARBA00022989"/>
    </source>
</evidence>
<keyword evidence="6 8" id="KW-0472">Membrane</keyword>
<organism evidence="10 11">
    <name type="scientific">Dipteronia dyeriana</name>
    <dbReference type="NCBI Taxonomy" id="168575"/>
    <lineage>
        <taxon>Eukaryota</taxon>
        <taxon>Viridiplantae</taxon>
        <taxon>Streptophyta</taxon>
        <taxon>Embryophyta</taxon>
        <taxon>Tracheophyta</taxon>
        <taxon>Spermatophyta</taxon>
        <taxon>Magnoliopsida</taxon>
        <taxon>eudicotyledons</taxon>
        <taxon>Gunneridae</taxon>
        <taxon>Pentapetalae</taxon>
        <taxon>rosids</taxon>
        <taxon>malvids</taxon>
        <taxon>Sapindales</taxon>
        <taxon>Sapindaceae</taxon>
        <taxon>Hippocastanoideae</taxon>
        <taxon>Acereae</taxon>
        <taxon>Dipteronia</taxon>
    </lineage>
</organism>
<gene>
    <name evidence="10" type="ORF">Ddye_011033</name>
</gene>
<feature type="transmembrane region" description="Helical" evidence="8">
    <location>
        <begin position="141"/>
        <end position="161"/>
    </location>
</feature>
<feature type="transmembrane region" description="Helical" evidence="8">
    <location>
        <begin position="173"/>
        <end position="193"/>
    </location>
</feature>